<gene>
    <name evidence="16" type="ORF">BU251_06715</name>
</gene>
<evidence type="ECO:0000256" key="9">
    <source>
        <dbReference type="ARBA" id="ARBA00022763"/>
    </source>
</evidence>
<comment type="cofactor">
    <cofactor evidence="2">
        <name>[4Fe-4S] cluster</name>
        <dbReference type="ChEBI" id="CHEBI:49883"/>
    </cofactor>
</comment>
<evidence type="ECO:0000256" key="14">
    <source>
        <dbReference type="ARBA" id="ARBA00023295"/>
    </source>
</evidence>
<evidence type="ECO:0000313" key="16">
    <source>
        <dbReference type="EMBL" id="QAT17429.1"/>
    </source>
</evidence>
<reference evidence="16 17" key="1">
    <citation type="submission" date="2017-01" db="EMBL/GenBank/DDBJ databases">
        <title>First insights into the biology of 'candidatus Vampirococcus archaeovorus'.</title>
        <authorList>
            <person name="Kizina J."/>
            <person name="Jordan S."/>
            <person name="Stueber K."/>
            <person name="Reinhardt R."/>
            <person name="Harder J."/>
        </authorList>
    </citation>
    <scope>NUCLEOTIDE SEQUENCE [LARGE SCALE GENOMIC DNA]</scope>
    <source>
        <strain evidence="16 17">LiM</strain>
    </source>
</reference>
<evidence type="ECO:0000256" key="10">
    <source>
        <dbReference type="ARBA" id="ARBA00022801"/>
    </source>
</evidence>
<evidence type="ECO:0000256" key="7">
    <source>
        <dbReference type="ARBA" id="ARBA00022485"/>
    </source>
</evidence>
<evidence type="ECO:0000313" key="17">
    <source>
        <dbReference type="Proteomes" id="UP000287243"/>
    </source>
</evidence>
<dbReference type="PANTHER" id="PTHR42944:SF1">
    <property type="entry name" value="ADENINE DNA GLYCOSYLASE"/>
    <property type="match status" value="1"/>
</dbReference>
<feature type="domain" description="Nudix hydrolase" evidence="15">
    <location>
        <begin position="229"/>
        <end position="351"/>
    </location>
</feature>
<keyword evidence="17" id="KW-1185">Reference proteome</keyword>
<keyword evidence="7" id="KW-0004">4Fe-4S</keyword>
<dbReference type="Gene3D" id="1.10.1670.10">
    <property type="entry name" value="Helix-hairpin-Helix base-excision DNA repair enzymes (C-terminal)"/>
    <property type="match status" value="1"/>
</dbReference>
<keyword evidence="11" id="KW-0408">Iron</keyword>
<dbReference type="RefSeq" id="WP_128700259.1">
    <property type="nucleotide sequence ID" value="NZ_CP019384.1"/>
</dbReference>
<protein>
    <recommendedName>
        <fullName evidence="6">Adenine DNA glycosylase</fullName>
        <ecNumber evidence="5">3.2.2.31</ecNumber>
    </recommendedName>
</protein>
<dbReference type="InterPro" id="IPR023170">
    <property type="entry name" value="HhH_base_excis_C"/>
</dbReference>
<dbReference type="InterPro" id="IPR020084">
    <property type="entry name" value="NUDIX_hydrolase_CS"/>
</dbReference>
<dbReference type="GO" id="GO:0046872">
    <property type="term" value="F:metal ion binding"/>
    <property type="evidence" value="ECO:0007669"/>
    <property type="project" value="UniProtKB-KW"/>
</dbReference>
<dbReference type="Pfam" id="PF00730">
    <property type="entry name" value="HhH-GPD"/>
    <property type="match status" value="1"/>
</dbReference>
<accession>A0A410P5G9</accession>
<dbReference type="InterPro" id="IPR011257">
    <property type="entry name" value="DNA_glycosylase"/>
</dbReference>
<dbReference type="Proteomes" id="UP000287243">
    <property type="component" value="Chromosome"/>
</dbReference>
<dbReference type="KEGG" id="vai:BU251_06715"/>
<evidence type="ECO:0000256" key="4">
    <source>
        <dbReference type="ARBA" id="ARBA00008343"/>
    </source>
</evidence>
<dbReference type="InterPro" id="IPR020476">
    <property type="entry name" value="Nudix_hydrolase"/>
</dbReference>
<evidence type="ECO:0000256" key="13">
    <source>
        <dbReference type="ARBA" id="ARBA00023204"/>
    </source>
</evidence>
<dbReference type="SUPFAM" id="SSF48150">
    <property type="entry name" value="DNA-glycosylase"/>
    <property type="match status" value="1"/>
</dbReference>
<evidence type="ECO:0000256" key="5">
    <source>
        <dbReference type="ARBA" id="ARBA00012045"/>
    </source>
</evidence>
<evidence type="ECO:0000256" key="11">
    <source>
        <dbReference type="ARBA" id="ARBA00023004"/>
    </source>
</evidence>
<keyword evidence="14" id="KW-0326">Glycosidase</keyword>
<keyword evidence="12" id="KW-0411">Iron-sulfur</keyword>
<evidence type="ECO:0000256" key="3">
    <source>
        <dbReference type="ARBA" id="ARBA00002933"/>
    </source>
</evidence>
<sequence length="353" mass="40248">MRSLKKTSGWTSKLTRWYQKNHRRLPWRRTCDPYKIWVSEVMLQQTTVGTVIPYYERWLHRFPSLRHVARASLEDVLASWQGLGYYSRARNLHQAAGVIVREYDGRLPADRESLKKLPGFGPYTTGAVLSIAFGQRQPVVDANVRRVICRLLMLRGKTSALDQRIYSFLQEVMPARQPGIFNQALMELGALVCKPEGPACPACPIKSDCRACAEGIPEEFPPKTRKTTQRIEAVVGIIRRKNAIFLQRRPSTGLLAGLWELPGGKVRKGETPRKALARELKEELGVRVLAARPAATVRHAYTRFQVRLFAWECDVAPVPRQDANHRWVQRKKLDKYPMPAGTVKVLRRTPGFS</sequence>
<dbReference type="PROSITE" id="PS00893">
    <property type="entry name" value="NUDIX_BOX"/>
    <property type="match status" value="1"/>
</dbReference>
<dbReference type="CDD" id="cd00056">
    <property type="entry name" value="ENDO3c"/>
    <property type="match status" value="1"/>
</dbReference>
<dbReference type="GO" id="GO:0035485">
    <property type="term" value="F:adenine/guanine mispair binding"/>
    <property type="evidence" value="ECO:0007669"/>
    <property type="project" value="TreeGrafter"/>
</dbReference>
<dbReference type="GO" id="GO:0032357">
    <property type="term" value="F:oxidized purine DNA binding"/>
    <property type="evidence" value="ECO:0007669"/>
    <property type="project" value="TreeGrafter"/>
</dbReference>
<dbReference type="InterPro" id="IPR044298">
    <property type="entry name" value="MIG/MutY"/>
</dbReference>
<dbReference type="PANTHER" id="PTHR42944">
    <property type="entry name" value="ADENINE DNA GLYCOSYLASE"/>
    <property type="match status" value="1"/>
</dbReference>
<proteinExistence type="inferred from homology"/>
<dbReference type="Gene3D" id="1.10.340.30">
    <property type="entry name" value="Hypothetical protein, domain 2"/>
    <property type="match status" value="1"/>
</dbReference>
<evidence type="ECO:0000259" key="15">
    <source>
        <dbReference type="PROSITE" id="PS51462"/>
    </source>
</evidence>
<dbReference type="PROSITE" id="PS51462">
    <property type="entry name" value="NUDIX"/>
    <property type="match status" value="1"/>
</dbReference>
<evidence type="ECO:0000256" key="2">
    <source>
        <dbReference type="ARBA" id="ARBA00001966"/>
    </source>
</evidence>
<dbReference type="SMART" id="SM00478">
    <property type="entry name" value="ENDO3c"/>
    <property type="match status" value="1"/>
</dbReference>
<keyword evidence="13" id="KW-0234">DNA repair</keyword>
<dbReference type="OrthoDB" id="9802365at2"/>
<dbReference type="GO" id="GO:0051539">
    <property type="term" value="F:4 iron, 4 sulfur cluster binding"/>
    <property type="evidence" value="ECO:0007669"/>
    <property type="project" value="UniProtKB-KW"/>
</dbReference>
<evidence type="ECO:0000256" key="8">
    <source>
        <dbReference type="ARBA" id="ARBA00022723"/>
    </source>
</evidence>
<dbReference type="EC" id="3.2.2.31" evidence="5"/>
<dbReference type="NCBIfam" id="TIGR01084">
    <property type="entry name" value="mutY"/>
    <property type="match status" value="1"/>
</dbReference>
<keyword evidence="8" id="KW-0479">Metal-binding</keyword>
<evidence type="ECO:0000256" key="6">
    <source>
        <dbReference type="ARBA" id="ARBA00022023"/>
    </source>
</evidence>
<dbReference type="CDD" id="cd03425">
    <property type="entry name" value="NUDIX_MutT_NudA_like"/>
    <property type="match status" value="1"/>
</dbReference>
<dbReference type="InterPro" id="IPR029119">
    <property type="entry name" value="MutY_C"/>
</dbReference>
<dbReference type="Gene3D" id="3.90.79.10">
    <property type="entry name" value="Nucleoside Triphosphate Pyrophosphohydrolase"/>
    <property type="match status" value="1"/>
</dbReference>
<evidence type="ECO:0000256" key="1">
    <source>
        <dbReference type="ARBA" id="ARBA00000843"/>
    </source>
</evidence>
<dbReference type="GO" id="GO:0000701">
    <property type="term" value="F:purine-specific mismatch base pair DNA N-glycosylase activity"/>
    <property type="evidence" value="ECO:0007669"/>
    <property type="project" value="UniProtKB-EC"/>
</dbReference>
<dbReference type="InterPro" id="IPR000086">
    <property type="entry name" value="NUDIX_hydrolase_dom"/>
</dbReference>
<organism evidence="16 17">
    <name type="scientific">Velamenicoccus archaeovorus</name>
    <dbReference type="NCBI Taxonomy" id="1930593"/>
    <lineage>
        <taxon>Bacteria</taxon>
        <taxon>Pseudomonadati</taxon>
        <taxon>Candidatus Omnitrophota</taxon>
        <taxon>Candidatus Velamenicoccus</taxon>
    </lineage>
</organism>
<dbReference type="InterPro" id="IPR003265">
    <property type="entry name" value="HhH-GPD_domain"/>
</dbReference>
<dbReference type="FunFam" id="1.10.340.30:FF:000002">
    <property type="entry name" value="Adenine DNA glycosylase"/>
    <property type="match status" value="1"/>
</dbReference>
<dbReference type="AlphaFoldDB" id="A0A410P5G9"/>
<name>A0A410P5G9_VELA1</name>
<comment type="catalytic activity">
    <reaction evidence="1">
        <text>Hydrolyzes free adenine bases from 7,8-dihydro-8-oxoguanine:adenine mismatched double-stranded DNA, leaving an apurinic site.</text>
        <dbReference type="EC" id="3.2.2.31"/>
    </reaction>
</comment>
<dbReference type="InterPro" id="IPR015797">
    <property type="entry name" value="NUDIX_hydrolase-like_dom_sf"/>
</dbReference>
<comment type="function">
    <text evidence="3">Adenine glycosylase active on G-A mispairs. MutY also corrects error-prone DNA synthesis past GO lesions which are due to the oxidatively damaged form of guanine: 7,8-dihydro-8-oxoguanine (8-oxo-dGTP).</text>
</comment>
<dbReference type="Pfam" id="PF14815">
    <property type="entry name" value="NUDIX_4"/>
    <property type="match status" value="1"/>
</dbReference>
<dbReference type="GO" id="GO:0006298">
    <property type="term" value="P:mismatch repair"/>
    <property type="evidence" value="ECO:0007669"/>
    <property type="project" value="TreeGrafter"/>
</dbReference>
<evidence type="ECO:0000256" key="12">
    <source>
        <dbReference type="ARBA" id="ARBA00023014"/>
    </source>
</evidence>
<dbReference type="InterPro" id="IPR005760">
    <property type="entry name" value="A/G_AdeGlyc_MutY"/>
</dbReference>
<comment type="similarity">
    <text evidence="4">Belongs to the Nth/MutY family.</text>
</comment>
<keyword evidence="10" id="KW-0378">Hydrolase</keyword>
<dbReference type="PRINTS" id="PR00502">
    <property type="entry name" value="NUDIXFAMILY"/>
</dbReference>
<dbReference type="GO" id="GO:0006284">
    <property type="term" value="P:base-excision repair"/>
    <property type="evidence" value="ECO:0007669"/>
    <property type="project" value="InterPro"/>
</dbReference>
<dbReference type="GO" id="GO:0034039">
    <property type="term" value="F:8-oxo-7,8-dihydroguanine DNA N-glycosylase activity"/>
    <property type="evidence" value="ECO:0007669"/>
    <property type="project" value="TreeGrafter"/>
</dbReference>
<dbReference type="EMBL" id="CP019384">
    <property type="protein sequence ID" value="QAT17429.1"/>
    <property type="molecule type" value="Genomic_DNA"/>
</dbReference>
<dbReference type="SUPFAM" id="SSF55811">
    <property type="entry name" value="Nudix"/>
    <property type="match status" value="1"/>
</dbReference>
<keyword evidence="9" id="KW-0227">DNA damage</keyword>